<dbReference type="GO" id="GO:0003700">
    <property type="term" value="F:DNA-binding transcription factor activity"/>
    <property type="evidence" value="ECO:0007669"/>
    <property type="project" value="InterPro"/>
</dbReference>
<feature type="non-terminal residue" evidence="2">
    <location>
        <position position="1"/>
    </location>
</feature>
<gene>
    <name evidence="2" type="ORF">Lpp71_04301</name>
</gene>
<dbReference type="InterPro" id="IPR007627">
    <property type="entry name" value="RNA_pol_sigma70_r2"/>
</dbReference>
<proteinExistence type="predicted"/>
<dbReference type="InterPro" id="IPR014284">
    <property type="entry name" value="RNA_pol_sigma-70_dom"/>
</dbReference>
<feature type="domain" description="RNA polymerase sigma-70 region 2" evidence="1">
    <location>
        <begin position="25"/>
        <end position="91"/>
    </location>
</feature>
<dbReference type="NCBIfam" id="TIGR02937">
    <property type="entry name" value="sigma70-ECF"/>
    <property type="match status" value="1"/>
</dbReference>
<comment type="caution">
    <text evidence="2">The sequence shown here is derived from an EMBL/GenBank/DDBJ whole genome shotgun (WGS) entry which is preliminary data.</text>
</comment>
<sequence length="185" mass="21501">GGDMKATELTLINEAITNSTAFSQLFKQYRPLVLTVLRPYHLRDFSHEDWLQEARIAMLKAITRYDGSSGSQFGPYYRMVLQSHLRSVLRKHFAHKRRIDATAIPVEDSALESLQERLALRSYEDGLLMRIEFAQFLARLSPLEYEAFEAAVISQTDSSEDPLLQRHRRALERSRIKILKFSREE</sequence>
<dbReference type="AlphaFoldDB" id="A0A8E0ISV8"/>
<evidence type="ECO:0000313" key="3">
    <source>
        <dbReference type="Proteomes" id="UP000014252"/>
    </source>
</evidence>
<dbReference type="GO" id="GO:0006352">
    <property type="term" value="P:DNA-templated transcription initiation"/>
    <property type="evidence" value="ECO:0007669"/>
    <property type="project" value="InterPro"/>
</dbReference>
<accession>A0A8E0ISV8</accession>
<organism evidence="2 3">
    <name type="scientific">Lacticaseibacillus paracasei subsp. paracasei Lpp71</name>
    <dbReference type="NCBI Taxonomy" id="1256207"/>
    <lineage>
        <taxon>Bacteria</taxon>
        <taxon>Bacillati</taxon>
        <taxon>Bacillota</taxon>
        <taxon>Bacilli</taxon>
        <taxon>Lactobacillales</taxon>
        <taxon>Lactobacillaceae</taxon>
        <taxon>Lacticaseibacillus</taxon>
    </lineage>
</organism>
<dbReference type="Gene3D" id="1.10.1740.10">
    <property type="match status" value="1"/>
</dbReference>
<name>A0A8E0ISV8_LACPA</name>
<evidence type="ECO:0000259" key="1">
    <source>
        <dbReference type="Pfam" id="PF04542"/>
    </source>
</evidence>
<dbReference type="EMBL" id="ANKD01000196">
    <property type="protein sequence ID" value="EPC76536.1"/>
    <property type="molecule type" value="Genomic_DNA"/>
</dbReference>
<dbReference type="Pfam" id="PF04542">
    <property type="entry name" value="Sigma70_r2"/>
    <property type="match status" value="1"/>
</dbReference>
<dbReference type="Proteomes" id="UP000014252">
    <property type="component" value="Unassembled WGS sequence"/>
</dbReference>
<dbReference type="SUPFAM" id="SSF88946">
    <property type="entry name" value="Sigma2 domain of RNA polymerase sigma factors"/>
    <property type="match status" value="1"/>
</dbReference>
<protein>
    <recommendedName>
        <fullName evidence="1">RNA polymerase sigma-70 region 2 domain-containing protein</fullName>
    </recommendedName>
</protein>
<dbReference type="InterPro" id="IPR013325">
    <property type="entry name" value="RNA_pol_sigma_r2"/>
</dbReference>
<evidence type="ECO:0000313" key="2">
    <source>
        <dbReference type="EMBL" id="EPC76536.1"/>
    </source>
</evidence>
<reference evidence="2 3" key="1">
    <citation type="journal article" date="2013" name="PLoS ONE">
        <title>Lactobacillus paracasei comparative genomics: towards species pan-genome definition and exploitation of diversity.</title>
        <authorList>
            <person name="Smokvina T."/>
            <person name="Wels M."/>
            <person name="Polka J."/>
            <person name="Chervaux C."/>
            <person name="Brisse S."/>
            <person name="Boekhorst J."/>
            <person name="van Hylckama Vlieg J.E."/>
            <person name="Siezen R.J."/>
        </authorList>
    </citation>
    <scope>NUCLEOTIDE SEQUENCE [LARGE SCALE GENOMIC DNA]</scope>
    <source>
        <strain evidence="2 3">Lpp71</strain>
    </source>
</reference>